<accession>A0A0B7BH03</accession>
<dbReference type="AlphaFoldDB" id="A0A0B7BH03"/>
<reference evidence="1" key="1">
    <citation type="submission" date="2014-12" db="EMBL/GenBank/DDBJ databases">
        <title>Insight into the proteome of Arion vulgaris.</title>
        <authorList>
            <person name="Aradska J."/>
            <person name="Bulat T."/>
            <person name="Smidak R."/>
            <person name="Sarate P."/>
            <person name="Gangsoo J."/>
            <person name="Sialana F."/>
            <person name="Bilban M."/>
            <person name="Lubec G."/>
        </authorList>
    </citation>
    <scope>NUCLEOTIDE SEQUENCE</scope>
    <source>
        <tissue evidence="1">Skin</tissue>
    </source>
</reference>
<feature type="non-terminal residue" evidence="1">
    <location>
        <position position="1"/>
    </location>
</feature>
<sequence length="115" mass="12785">SSLRVVTRIGFKPLLGLPDFLHIWVVRSPIRPLFTTPSAPCMSAQRWTHKCIIRMRARSDLVPVSPSPSVLTVLTLTMPPGCPDTGLSSDPHLRAQSFAPREPTSLLWMHPSSLY</sequence>
<gene>
    <name evidence="1" type="primary">ORF187265</name>
</gene>
<protein>
    <submittedName>
        <fullName evidence="1">Uncharacterized protein</fullName>
    </submittedName>
</protein>
<feature type="non-terminal residue" evidence="1">
    <location>
        <position position="115"/>
    </location>
</feature>
<dbReference type="EMBL" id="HACG01045383">
    <property type="protein sequence ID" value="CEK92248.1"/>
    <property type="molecule type" value="Transcribed_RNA"/>
</dbReference>
<name>A0A0B7BH03_9EUPU</name>
<evidence type="ECO:0000313" key="1">
    <source>
        <dbReference type="EMBL" id="CEK92248.1"/>
    </source>
</evidence>
<proteinExistence type="predicted"/>
<organism evidence="1">
    <name type="scientific">Arion vulgaris</name>
    <dbReference type="NCBI Taxonomy" id="1028688"/>
    <lineage>
        <taxon>Eukaryota</taxon>
        <taxon>Metazoa</taxon>
        <taxon>Spiralia</taxon>
        <taxon>Lophotrochozoa</taxon>
        <taxon>Mollusca</taxon>
        <taxon>Gastropoda</taxon>
        <taxon>Heterobranchia</taxon>
        <taxon>Euthyneura</taxon>
        <taxon>Panpulmonata</taxon>
        <taxon>Eupulmonata</taxon>
        <taxon>Stylommatophora</taxon>
        <taxon>Helicina</taxon>
        <taxon>Arionoidea</taxon>
        <taxon>Arionidae</taxon>
        <taxon>Arion</taxon>
    </lineage>
</organism>